<name>A0A5J6I8G1_STRC4</name>
<evidence type="ECO:0000313" key="3">
    <source>
        <dbReference type="Proteomes" id="UP000326598"/>
    </source>
</evidence>
<dbReference type="RefSeq" id="WP_190146824.1">
    <property type="nucleotide sequence ID" value="NZ_JBFAEK010000007.1"/>
</dbReference>
<dbReference type="KEGG" id="scoe:CP976_34545"/>
<organism evidence="2 3">
    <name type="scientific">Streptomyces coeruleorubidus</name>
    <dbReference type="NCBI Taxonomy" id="116188"/>
    <lineage>
        <taxon>Bacteria</taxon>
        <taxon>Bacillati</taxon>
        <taxon>Actinomycetota</taxon>
        <taxon>Actinomycetes</taxon>
        <taxon>Kitasatosporales</taxon>
        <taxon>Streptomycetaceae</taxon>
        <taxon>Streptomyces</taxon>
    </lineage>
</organism>
<reference evidence="2 3" key="1">
    <citation type="submission" date="2017-09" db="EMBL/GenBank/DDBJ databases">
        <authorList>
            <person name="Lee N."/>
            <person name="Cho B.-K."/>
        </authorList>
    </citation>
    <scope>NUCLEOTIDE SEQUENCE [LARGE SCALE GENOMIC DNA]</scope>
    <source>
        <strain evidence="2 3">ATCC 13740</strain>
    </source>
</reference>
<sequence length="73" mass="8519">MTAEPPSVLDPTECFAVTDNLADQADPMQIYFIHQPRRPHSDRDRLRNCRLHPVDDRRLSRPPDRPAKKTIRS</sequence>
<dbReference type="Proteomes" id="UP000326598">
    <property type="component" value="Chromosome"/>
</dbReference>
<proteinExistence type="predicted"/>
<protein>
    <submittedName>
        <fullName evidence="2">Uncharacterized protein</fullName>
    </submittedName>
</protein>
<feature type="region of interest" description="Disordered" evidence="1">
    <location>
        <begin position="35"/>
        <end position="73"/>
    </location>
</feature>
<dbReference type="EMBL" id="CP023694">
    <property type="protein sequence ID" value="QEV28736.1"/>
    <property type="molecule type" value="Genomic_DNA"/>
</dbReference>
<accession>A0A5J6I8G1</accession>
<gene>
    <name evidence="2" type="ORF">CP976_34545</name>
</gene>
<evidence type="ECO:0000256" key="1">
    <source>
        <dbReference type="SAM" id="MobiDB-lite"/>
    </source>
</evidence>
<feature type="compositionally biased region" description="Basic and acidic residues" evidence="1">
    <location>
        <begin position="39"/>
        <end position="67"/>
    </location>
</feature>
<evidence type="ECO:0000313" key="2">
    <source>
        <dbReference type="EMBL" id="QEV28736.1"/>
    </source>
</evidence>
<dbReference type="AlphaFoldDB" id="A0A5J6I8G1"/>